<dbReference type="SUPFAM" id="SSF53474">
    <property type="entry name" value="alpha/beta-Hydrolases"/>
    <property type="match status" value="1"/>
</dbReference>
<dbReference type="GO" id="GO:0097176">
    <property type="term" value="P:epoxide metabolic process"/>
    <property type="evidence" value="ECO:0007669"/>
    <property type="project" value="TreeGrafter"/>
</dbReference>
<keyword evidence="7" id="KW-1185">Reference proteome</keyword>
<evidence type="ECO:0000259" key="5">
    <source>
        <dbReference type="Pfam" id="PF06441"/>
    </source>
</evidence>
<feature type="domain" description="Epoxide hydrolase N-terminal" evidence="5">
    <location>
        <begin position="3"/>
        <end position="107"/>
    </location>
</feature>
<dbReference type="InterPro" id="IPR016292">
    <property type="entry name" value="Epoxide_hydrolase"/>
</dbReference>
<dbReference type="InterPro" id="IPR010497">
    <property type="entry name" value="Epoxide_hydro_N"/>
</dbReference>
<evidence type="ECO:0000313" key="6">
    <source>
        <dbReference type="EMBL" id="RZS79993.1"/>
    </source>
</evidence>
<dbReference type="EMBL" id="SGXD01000005">
    <property type="protein sequence ID" value="RZS79993.1"/>
    <property type="molecule type" value="Genomic_DNA"/>
</dbReference>
<comment type="caution">
    <text evidence="6">The sequence shown here is derived from an EMBL/GenBank/DDBJ whole genome shotgun (WGS) entry which is preliminary data.</text>
</comment>
<evidence type="ECO:0000256" key="1">
    <source>
        <dbReference type="ARBA" id="ARBA00010088"/>
    </source>
</evidence>
<dbReference type="OrthoDB" id="4654311at2"/>
<dbReference type="Proteomes" id="UP000293638">
    <property type="component" value="Unassembled WGS sequence"/>
</dbReference>
<keyword evidence="2" id="KW-0058">Aromatic hydrocarbons catabolism</keyword>
<comment type="similarity">
    <text evidence="1">Belongs to the peptidase S33 family.</text>
</comment>
<sequence length="383" mass="41522">MTVRPVRVSVPEAELADLRSRLRRTRWPESATGPGWAQGVPLEVLQELCAYWAEDYDWRRLEARLDAVPQVLATVDGLDVHALHLPSPHPGAMPLVLTHGWPGSVVELLDVLGPLADPPAYGGNAADAFSVVCPSLPGYGWSAKPSEPGWGVERTADAWAGLMTLLGYDRFAAQGGDWGTSVSALIGARHPERVLGLCLVPPLAAPDPETFADLTGQERAALAALDEGARDGAYGLLHETRPQTVGYALLDSPAGLCAWILEKLWSWCDHPGDLYAVVPRDRVLDLVTTYWMTGTAASSARLYRESLPHVREVLGTVGASPVQVPVAGIVFPGETIRPSRRWAERRFSRIVSWSTPARGGHFPALEQPALFVDEVRAALRPLR</sequence>
<evidence type="ECO:0000256" key="4">
    <source>
        <dbReference type="PIRSR" id="PIRSR001112-1"/>
    </source>
</evidence>
<gene>
    <name evidence="6" type="ORF">EV189_3472</name>
</gene>
<protein>
    <submittedName>
        <fullName evidence="6">Pimeloyl-ACP methyl ester carboxylesterase</fullName>
    </submittedName>
</protein>
<evidence type="ECO:0000313" key="7">
    <source>
        <dbReference type="Proteomes" id="UP000293638"/>
    </source>
</evidence>
<accession>A0A4Q7NAX2</accession>
<dbReference type="InterPro" id="IPR029058">
    <property type="entry name" value="AB_hydrolase_fold"/>
</dbReference>
<feature type="active site" description="Proton donor" evidence="4">
    <location>
        <position position="303"/>
    </location>
</feature>
<dbReference type="GO" id="GO:0004301">
    <property type="term" value="F:epoxide hydrolase activity"/>
    <property type="evidence" value="ECO:0007669"/>
    <property type="project" value="TreeGrafter"/>
</dbReference>
<name>A0A4Q7NAX2_9ACTN</name>
<proteinExistence type="inferred from homology"/>
<evidence type="ECO:0000256" key="3">
    <source>
        <dbReference type="ARBA" id="ARBA00022801"/>
    </source>
</evidence>
<organism evidence="6 7">
    <name type="scientific">Motilibacter rhizosphaerae</name>
    <dbReference type="NCBI Taxonomy" id="598652"/>
    <lineage>
        <taxon>Bacteria</taxon>
        <taxon>Bacillati</taxon>
        <taxon>Actinomycetota</taxon>
        <taxon>Actinomycetes</taxon>
        <taxon>Motilibacterales</taxon>
        <taxon>Motilibacteraceae</taxon>
        <taxon>Motilibacter</taxon>
    </lineage>
</organism>
<dbReference type="RefSeq" id="WP_130494211.1">
    <property type="nucleotide sequence ID" value="NZ_SGXD01000005.1"/>
</dbReference>
<feature type="active site" description="Nucleophile" evidence="4">
    <location>
        <position position="177"/>
    </location>
</feature>
<dbReference type="InterPro" id="IPR000639">
    <property type="entry name" value="Epox_hydrolase-like"/>
</dbReference>
<dbReference type="AlphaFoldDB" id="A0A4Q7NAX2"/>
<dbReference type="Gene3D" id="3.40.50.1820">
    <property type="entry name" value="alpha/beta hydrolase"/>
    <property type="match status" value="1"/>
</dbReference>
<feature type="active site" description="Proton acceptor" evidence="4">
    <location>
        <position position="361"/>
    </location>
</feature>
<keyword evidence="3" id="KW-0378">Hydrolase</keyword>
<dbReference type="PANTHER" id="PTHR21661:SF35">
    <property type="entry name" value="EPOXIDE HYDROLASE"/>
    <property type="match status" value="1"/>
</dbReference>
<dbReference type="PRINTS" id="PR00412">
    <property type="entry name" value="EPOXHYDRLASE"/>
</dbReference>
<dbReference type="Pfam" id="PF06441">
    <property type="entry name" value="EHN"/>
    <property type="match status" value="1"/>
</dbReference>
<dbReference type="PANTHER" id="PTHR21661">
    <property type="entry name" value="EPOXIDE HYDROLASE 1-RELATED"/>
    <property type="match status" value="1"/>
</dbReference>
<dbReference type="PIRSF" id="PIRSF001112">
    <property type="entry name" value="Epoxide_hydrolase"/>
    <property type="match status" value="1"/>
</dbReference>
<evidence type="ECO:0000256" key="2">
    <source>
        <dbReference type="ARBA" id="ARBA00022797"/>
    </source>
</evidence>
<reference evidence="6 7" key="1">
    <citation type="submission" date="2019-02" db="EMBL/GenBank/DDBJ databases">
        <title>Genomic Encyclopedia of Type Strains, Phase IV (KMG-IV): sequencing the most valuable type-strain genomes for metagenomic binning, comparative biology and taxonomic classification.</title>
        <authorList>
            <person name="Goeker M."/>
        </authorList>
    </citation>
    <scope>NUCLEOTIDE SEQUENCE [LARGE SCALE GENOMIC DNA]</scope>
    <source>
        <strain evidence="6 7">DSM 45622</strain>
    </source>
</reference>